<accession>A0A9W7E0I5</accession>
<dbReference type="AlphaFoldDB" id="A0A9W7E0I5"/>
<sequence>MLNAGVKKESILVGTTDASWEEIVHEDSTNVLVQSEHGLKIMHAVCHVTPIDGDWCRFVAHEIDAQHGFKTTGFRLDFNASTPDEVDRRQQKRLDGMFDEN</sequence>
<evidence type="ECO:0000313" key="3">
    <source>
        <dbReference type="Proteomes" id="UP001162640"/>
    </source>
</evidence>
<feature type="compositionally biased region" description="Basic and acidic residues" evidence="1">
    <location>
        <begin position="85"/>
        <end position="101"/>
    </location>
</feature>
<gene>
    <name evidence="2" type="ORF">TL16_g03254</name>
</gene>
<evidence type="ECO:0000256" key="1">
    <source>
        <dbReference type="SAM" id="MobiDB-lite"/>
    </source>
</evidence>
<organism evidence="2 3">
    <name type="scientific">Triparma laevis f. inornata</name>
    <dbReference type="NCBI Taxonomy" id="1714386"/>
    <lineage>
        <taxon>Eukaryota</taxon>
        <taxon>Sar</taxon>
        <taxon>Stramenopiles</taxon>
        <taxon>Ochrophyta</taxon>
        <taxon>Bolidophyceae</taxon>
        <taxon>Parmales</taxon>
        <taxon>Triparmaceae</taxon>
        <taxon>Triparma</taxon>
    </lineage>
</organism>
<proteinExistence type="predicted"/>
<protein>
    <submittedName>
        <fullName evidence="2">Uncharacterized protein</fullName>
    </submittedName>
</protein>
<dbReference type="Proteomes" id="UP001162640">
    <property type="component" value="Unassembled WGS sequence"/>
</dbReference>
<evidence type="ECO:0000313" key="2">
    <source>
        <dbReference type="EMBL" id="GMH61443.1"/>
    </source>
</evidence>
<comment type="caution">
    <text evidence="2">The sequence shown here is derived from an EMBL/GenBank/DDBJ whole genome shotgun (WGS) entry which is preliminary data.</text>
</comment>
<reference evidence="3" key="1">
    <citation type="journal article" date="2023" name="Commun. Biol.">
        <title>Genome analysis of Parmales, the sister group of diatoms, reveals the evolutionary specialization of diatoms from phago-mixotrophs to photoautotrophs.</title>
        <authorList>
            <person name="Ban H."/>
            <person name="Sato S."/>
            <person name="Yoshikawa S."/>
            <person name="Yamada K."/>
            <person name="Nakamura Y."/>
            <person name="Ichinomiya M."/>
            <person name="Sato N."/>
            <person name="Blanc-Mathieu R."/>
            <person name="Endo H."/>
            <person name="Kuwata A."/>
            <person name="Ogata H."/>
        </authorList>
    </citation>
    <scope>NUCLEOTIDE SEQUENCE [LARGE SCALE GENOMIC DNA]</scope>
</reference>
<feature type="region of interest" description="Disordered" evidence="1">
    <location>
        <begin position="80"/>
        <end position="101"/>
    </location>
</feature>
<dbReference type="EMBL" id="BLQM01000085">
    <property type="protein sequence ID" value="GMH61443.1"/>
    <property type="molecule type" value="Genomic_DNA"/>
</dbReference>
<name>A0A9W7E0I5_9STRA</name>